<evidence type="ECO:0000313" key="2">
    <source>
        <dbReference type="Proteomes" id="UP000324222"/>
    </source>
</evidence>
<dbReference type="AlphaFoldDB" id="A0A5B7FRD0"/>
<sequence>MELSVTDKRSSTMISFLGQAGIEITVTRSSGRSDGVLSIVLYSVNSNMFGLAVTLLKTPSGS</sequence>
<name>A0A5B7FRD0_PORTR</name>
<proteinExistence type="predicted"/>
<comment type="caution">
    <text evidence="1">The sequence shown here is derived from an EMBL/GenBank/DDBJ whole genome shotgun (WGS) entry which is preliminary data.</text>
</comment>
<protein>
    <submittedName>
        <fullName evidence="1">Uncharacterized protein</fullName>
    </submittedName>
</protein>
<gene>
    <name evidence="1" type="ORF">E2C01_040655</name>
</gene>
<accession>A0A5B7FRD0</accession>
<dbReference type="Proteomes" id="UP000324222">
    <property type="component" value="Unassembled WGS sequence"/>
</dbReference>
<keyword evidence="2" id="KW-1185">Reference proteome</keyword>
<reference evidence="1 2" key="1">
    <citation type="submission" date="2019-05" db="EMBL/GenBank/DDBJ databases">
        <title>Another draft genome of Portunus trituberculatus and its Hox gene families provides insights of decapod evolution.</title>
        <authorList>
            <person name="Jeong J.-H."/>
            <person name="Song I."/>
            <person name="Kim S."/>
            <person name="Choi T."/>
            <person name="Kim D."/>
            <person name="Ryu S."/>
            <person name="Kim W."/>
        </authorList>
    </citation>
    <scope>NUCLEOTIDE SEQUENCE [LARGE SCALE GENOMIC DNA]</scope>
    <source>
        <tissue evidence="1">Muscle</tissue>
    </source>
</reference>
<dbReference type="EMBL" id="VSRR010007453">
    <property type="protein sequence ID" value="MPC46924.1"/>
    <property type="molecule type" value="Genomic_DNA"/>
</dbReference>
<organism evidence="1 2">
    <name type="scientific">Portunus trituberculatus</name>
    <name type="common">Swimming crab</name>
    <name type="synonym">Neptunus trituberculatus</name>
    <dbReference type="NCBI Taxonomy" id="210409"/>
    <lineage>
        <taxon>Eukaryota</taxon>
        <taxon>Metazoa</taxon>
        <taxon>Ecdysozoa</taxon>
        <taxon>Arthropoda</taxon>
        <taxon>Crustacea</taxon>
        <taxon>Multicrustacea</taxon>
        <taxon>Malacostraca</taxon>
        <taxon>Eumalacostraca</taxon>
        <taxon>Eucarida</taxon>
        <taxon>Decapoda</taxon>
        <taxon>Pleocyemata</taxon>
        <taxon>Brachyura</taxon>
        <taxon>Eubrachyura</taxon>
        <taxon>Portunoidea</taxon>
        <taxon>Portunidae</taxon>
        <taxon>Portuninae</taxon>
        <taxon>Portunus</taxon>
    </lineage>
</organism>
<evidence type="ECO:0000313" key="1">
    <source>
        <dbReference type="EMBL" id="MPC46924.1"/>
    </source>
</evidence>